<gene>
    <name evidence="2" type="ORF">LPQ35_09545</name>
</gene>
<evidence type="ECO:0000313" key="2">
    <source>
        <dbReference type="EMBL" id="XAT63487.1"/>
    </source>
</evidence>
<evidence type="ECO:0000256" key="1">
    <source>
        <dbReference type="SAM" id="Coils"/>
    </source>
</evidence>
<proteinExistence type="predicted"/>
<keyword evidence="1" id="KW-0175">Coiled coil</keyword>
<name>A0ABZ3H1Q1_GEOAI</name>
<dbReference type="RefSeq" id="WP_193807419.1">
    <property type="nucleotide sequence ID" value="NZ_CP087714.1"/>
</dbReference>
<sequence>MEDKLSELVIEENKEDKFGCNSCKYYATANLNGDKQVCLATGEIIPLDFLESCPLKDEQIQKEITHEEITKYGAMLEEAVQILRKISDELSKISYSLSREDLEALIYGKTKLRKRDINAVLNAIERAKNANEEYALRKFIAAMGEVRLRDVVTVLDEIERLNRKYGRQNNEGADEQ</sequence>
<keyword evidence="3" id="KW-1185">Reference proteome</keyword>
<feature type="coiled-coil region" evidence="1">
    <location>
        <begin position="117"/>
        <end position="171"/>
    </location>
</feature>
<reference evidence="2 3" key="1">
    <citation type="submission" date="2021-11" db="EMBL/GenBank/DDBJ databases">
        <title>Whole genome of Geoglobus acetivorans.</title>
        <authorList>
            <person name="Liu D."/>
        </authorList>
    </citation>
    <scope>NUCLEOTIDE SEQUENCE [LARGE SCALE GENOMIC DNA]</scope>
    <source>
        <strain evidence="2 3">SBH6</strain>
    </source>
</reference>
<organism evidence="2 3">
    <name type="scientific">Geoglobus acetivorans</name>
    <dbReference type="NCBI Taxonomy" id="565033"/>
    <lineage>
        <taxon>Archaea</taxon>
        <taxon>Methanobacteriati</taxon>
        <taxon>Methanobacteriota</taxon>
        <taxon>Archaeoglobi</taxon>
        <taxon>Archaeoglobales</taxon>
        <taxon>Archaeoglobaceae</taxon>
        <taxon>Geoglobus</taxon>
    </lineage>
</organism>
<dbReference type="EMBL" id="CP087714">
    <property type="protein sequence ID" value="XAT63487.1"/>
    <property type="molecule type" value="Genomic_DNA"/>
</dbReference>
<dbReference type="GeneID" id="90449936"/>
<dbReference type="Proteomes" id="UP001492541">
    <property type="component" value="Chromosome"/>
</dbReference>
<evidence type="ECO:0000313" key="3">
    <source>
        <dbReference type="Proteomes" id="UP001492541"/>
    </source>
</evidence>
<accession>A0ABZ3H1Q1</accession>
<protein>
    <submittedName>
        <fullName evidence="2">Uncharacterized protein</fullName>
    </submittedName>
</protein>